<evidence type="ECO:0000256" key="3">
    <source>
        <dbReference type="ARBA" id="ARBA00022679"/>
    </source>
</evidence>
<evidence type="ECO:0000256" key="1">
    <source>
        <dbReference type="ARBA" id="ARBA00005078"/>
    </source>
</evidence>
<dbReference type="InterPro" id="IPR036759">
    <property type="entry name" value="TPK_catalytic_sf"/>
</dbReference>
<dbReference type="InterPro" id="IPR036371">
    <property type="entry name" value="TPK_B1-bd_sf"/>
</dbReference>
<reference evidence="9" key="1">
    <citation type="submission" date="2021-03" db="EMBL/GenBank/DDBJ databases">
        <title>Draft genome sequence of rust myrtle Austropuccinia psidii MF-1, a brazilian biotype.</title>
        <authorList>
            <person name="Quecine M.C."/>
            <person name="Pachon D.M.R."/>
            <person name="Bonatelli M.L."/>
            <person name="Correr F.H."/>
            <person name="Franceschini L.M."/>
            <person name="Leite T.F."/>
            <person name="Margarido G.R.A."/>
            <person name="Almeida C.A."/>
            <person name="Ferrarezi J.A."/>
            <person name="Labate C.A."/>
        </authorList>
    </citation>
    <scope>NUCLEOTIDE SEQUENCE</scope>
    <source>
        <strain evidence="9">MF-1</strain>
    </source>
</reference>
<dbReference type="GO" id="GO:0016301">
    <property type="term" value="F:kinase activity"/>
    <property type="evidence" value="ECO:0007669"/>
    <property type="project" value="UniProtKB-UniRule"/>
</dbReference>
<dbReference type="Pfam" id="PF04265">
    <property type="entry name" value="TPK_B1_binding"/>
    <property type="match status" value="1"/>
</dbReference>
<dbReference type="NCBIfam" id="TIGR01378">
    <property type="entry name" value="thi_PPkinase"/>
    <property type="match status" value="1"/>
</dbReference>
<dbReference type="PANTHER" id="PTHR13622:SF8">
    <property type="entry name" value="THIAMIN PYROPHOSPHOKINASE 1"/>
    <property type="match status" value="1"/>
</dbReference>
<gene>
    <name evidence="9" type="ORF">O181_034322</name>
</gene>
<dbReference type="PANTHER" id="PTHR13622">
    <property type="entry name" value="THIAMIN PYROPHOSPHOKINASE"/>
    <property type="match status" value="1"/>
</dbReference>
<feature type="domain" description="Thiamin pyrophosphokinase thiamin-binding" evidence="8">
    <location>
        <begin position="206"/>
        <end position="276"/>
    </location>
</feature>
<evidence type="ECO:0000256" key="6">
    <source>
        <dbReference type="ARBA" id="ARBA00022840"/>
    </source>
</evidence>
<dbReference type="EC" id="2.7.6.2" evidence="7"/>
<evidence type="ECO:0000313" key="9">
    <source>
        <dbReference type="EMBL" id="MBW0494607.1"/>
    </source>
</evidence>
<dbReference type="SUPFAM" id="SSF63999">
    <property type="entry name" value="Thiamin pyrophosphokinase, catalytic domain"/>
    <property type="match status" value="1"/>
</dbReference>
<keyword evidence="10" id="KW-1185">Reference proteome</keyword>
<dbReference type="GO" id="GO:0004788">
    <property type="term" value="F:thiamine diphosphokinase activity"/>
    <property type="evidence" value="ECO:0007669"/>
    <property type="project" value="UniProtKB-UniRule"/>
</dbReference>
<evidence type="ECO:0000256" key="4">
    <source>
        <dbReference type="ARBA" id="ARBA00022741"/>
    </source>
</evidence>
<dbReference type="CDD" id="cd07995">
    <property type="entry name" value="TPK"/>
    <property type="match status" value="1"/>
</dbReference>
<evidence type="ECO:0000256" key="7">
    <source>
        <dbReference type="PIRNR" id="PIRNR031057"/>
    </source>
</evidence>
<evidence type="ECO:0000256" key="2">
    <source>
        <dbReference type="ARBA" id="ARBA00006785"/>
    </source>
</evidence>
<dbReference type="GO" id="GO:0030975">
    <property type="term" value="F:thiamine binding"/>
    <property type="evidence" value="ECO:0007669"/>
    <property type="project" value="UniProtKB-UniRule"/>
</dbReference>
<dbReference type="FunFam" id="2.60.120.320:FF:000001">
    <property type="entry name" value="Thiamine pyrophosphokinase"/>
    <property type="match status" value="1"/>
</dbReference>
<evidence type="ECO:0000313" key="10">
    <source>
        <dbReference type="Proteomes" id="UP000765509"/>
    </source>
</evidence>
<dbReference type="InterPro" id="IPR016966">
    <property type="entry name" value="Thiamin_pyrophosphokinase_euk"/>
</dbReference>
<dbReference type="EMBL" id="AVOT02012655">
    <property type="protein sequence ID" value="MBW0494607.1"/>
    <property type="molecule type" value="Genomic_DNA"/>
</dbReference>
<evidence type="ECO:0000256" key="5">
    <source>
        <dbReference type="ARBA" id="ARBA00022777"/>
    </source>
</evidence>
<dbReference type="Gene3D" id="2.60.120.320">
    <property type="entry name" value="Thiamin pyrophosphokinase, thiamin-binding domain"/>
    <property type="match status" value="1"/>
</dbReference>
<comment type="caution">
    <text evidence="9">The sequence shown here is derived from an EMBL/GenBank/DDBJ whole genome shotgun (WGS) entry which is preliminary data.</text>
</comment>
<protein>
    <recommendedName>
        <fullName evidence="7">Thiamine pyrophosphokinase</fullName>
        <ecNumber evidence="7">2.7.6.2</ecNumber>
    </recommendedName>
</protein>
<dbReference type="InterPro" id="IPR007371">
    <property type="entry name" value="TPK_catalytic"/>
</dbReference>
<organism evidence="9 10">
    <name type="scientific">Austropuccinia psidii MF-1</name>
    <dbReference type="NCBI Taxonomy" id="1389203"/>
    <lineage>
        <taxon>Eukaryota</taxon>
        <taxon>Fungi</taxon>
        <taxon>Dikarya</taxon>
        <taxon>Basidiomycota</taxon>
        <taxon>Pucciniomycotina</taxon>
        <taxon>Pucciniomycetes</taxon>
        <taxon>Pucciniales</taxon>
        <taxon>Sphaerophragmiaceae</taxon>
        <taxon>Austropuccinia</taxon>
    </lineage>
</organism>
<dbReference type="Proteomes" id="UP000765509">
    <property type="component" value="Unassembled WGS sequence"/>
</dbReference>
<proteinExistence type="inferred from homology"/>
<dbReference type="GO" id="GO:0009229">
    <property type="term" value="P:thiamine diphosphate biosynthetic process"/>
    <property type="evidence" value="ECO:0007669"/>
    <property type="project" value="UniProtKB-UniRule"/>
</dbReference>
<dbReference type="Gene3D" id="3.40.50.10240">
    <property type="entry name" value="Thiamin pyrophosphokinase, catalytic domain"/>
    <property type="match status" value="1"/>
</dbReference>
<dbReference type="SUPFAM" id="SSF63862">
    <property type="entry name" value="Thiamin pyrophosphokinase, substrate-binding domain"/>
    <property type="match status" value="1"/>
</dbReference>
<comment type="similarity">
    <text evidence="2 7">Belongs to the thiamine pyrophosphokinase family.</text>
</comment>
<dbReference type="OrthoDB" id="25149at2759"/>
<dbReference type="InterPro" id="IPR007373">
    <property type="entry name" value="Thiamin_PyroPKinase_B1-bd"/>
</dbReference>
<dbReference type="InterPro" id="IPR006282">
    <property type="entry name" value="Thi_PPkinase"/>
</dbReference>
<keyword evidence="3 7" id="KW-0808">Transferase</keyword>
<dbReference type="AlphaFoldDB" id="A0A9Q3H7Z3"/>
<keyword evidence="5 7" id="KW-0418">Kinase</keyword>
<comment type="catalytic activity">
    <reaction evidence="7">
        <text>thiamine + ATP = thiamine diphosphate + AMP + H(+)</text>
        <dbReference type="Rhea" id="RHEA:11576"/>
        <dbReference type="ChEBI" id="CHEBI:15378"/>
        <dbReference type="ChEBI" id="CHEBI:18385"/>
        <dbReference type="ChEBI" id="CHEBI:30616"/>
        <dbReference type="ChEBI" id="CHEBI:58937"/>
        <dbReference type="ChEBI" id="CHEBI:456215"/>
    </reaction>
</comment>
<accession>A0A9Q3H7Z3</accession>
<dbReference type="GO" id="GO:0006772">
    <property type="term" value="P:thiamine metabolic process"/>
    <property type="evidence" value="ECO:0007669"/>
    <property type="project" value="InterPro"/>
</dbReference>
<dbReference type="SMART" id="SM00983">
    <property type="entry name" value="TPK_B1_binding"/>
    <property type="match status" value="1"/>
</dbReference>
<evidence type="ECO:0000259" key="8">
    <source>
        <dbReference type="SMART" id="SM00983"/>
    </source>
</evidence>
<dbReference type="PIRSF" id="PIRSF031057">
    <property type="entry name" value="Thiamin_pyrophosphokinase"/>
    <property type="match status" value="1"/>
</dbReference>
<keyword evidence="4 7" id="KW-0547">Nucleotide-binding</keyword>
<dbReference type="Pfam" id="PF04263">
    <property type="entry name" value="TPK_catalytic"/>
    <property type="match status" value="1"/>
</dbReference>
<comment type="pathway">
    <text evidence="1 7">Cofactor biosynthesis; thiamine diphosphate biosynthesis; thiamine diphosphate from thiamine: step 1/1.</text>
</comment>
<keyword evidence="6 7" id="KW-0067">ATP-binding</keyword>
<dbReference type="GO" id="GO:0005524">
    <property type="term" value="F:ATP binding"/>
    <property type="evidence" value="ECO:0007669"/>
    <property type="project" value="UniProtKB-UniRule"/>
</dbReference>
<name>A0A9Q3H7Z3_9BASI</name>
<sequence length="286" mass="31521">MAKAPQDLNDVEAFPEHRWLGAFEEAGFSPRQSKIALIILNTPIDISQTSNFLNIWNRSSLRICADGGANRLFAFSNSLKENGSISEELVPDYIKGDLDSIQHCVKAHYESFGSCKVLHDSNQNSTDLGKCLELVEEFCPAGQTLIIHGGLTGRLDQTIHTLHTLLMLQSDPPASVEGYKFPKPRGETWVVDTDARSMACALRPQVKHCLSVPKSRKQECLTCGILPIGVAAAVVTTRGLRWNLTNTEVSMMGLLSTSNQVLEDTEIVEIITNQPVIWTMEIPICS</sequence>